<keyword evidence="5" id="KW-1185">Reference proteome</keyword>
<dbReference type="RefSeq" id="WP_120119579.1">
    <property type="nucleotide sequence ID" value="NZ_BORI01000021.1"/>
</dbReference>
<reference evidence="3 4" key="1">
    <citation type="submission" date="2018-12" db="EMBL/GenBank/DDBJ databases">
        <authorList>
            <person name="Sun L."/>
            <person name="Chen Z."/>
        </authorList>
    </citation>
    <scope>NUCLEOTIDE SEQUENCE [LARGE SCALE GENOMIC DNA]</scope>
    <source>
        <strain evidence="3 4">LMG 29736</strain>
    </source>
</reference>
<proteinExistence type="predicted"/>
<dbReference type="OrthoDB" id="1758157at2"/>
<feature type="transmembrane region" description="Helical" evidence="1">
    <location>
        <begin position="36"/>
        <end position="55"/>
    </location>
</feature>
<feature type="transmembrane region" description="Helical" evidence="1">
    <location>
        <begin position="75"/>
        <end position="98"/>
    </location>
</feature>
<dbReference type="EMBL" id="QYTW02000053">
    <property type="protein sequence ID" value="RST56931.1"/>
    <property type="molecule type" value="Genomic_DNA"/>
</dbReference>
<keyword evidence="1" id="KW-0472">Membrane</keyword>
<dbReference type="EMBL" id="BORJ01000004">
    <property type="protein sequence ID" value="GIN96082.1"/>
    <property type="molecule type" value="Genomic_DNA"/>
</dbReference>
<gene>
    <name evidence="3" type="ORF">D5F11_025485</name>
    <name evidence="2" type="ORF">J6TS1_19520</name>
</gene>
<dbReference type="AlphaFoldDB" id="A0A429X0C3"/>
<accession>A0A429X0C3</accession>
<evidence type="ECO:0000313" key="4">
    <source>
        <dbReference type="Proteomes" id="UP000287296"/>
    </source>
</evidence>
<evidence type="ECO:0000313" key="3">
    <source>
        <dbReference type="EMBL" id="RST56931.1"/>
    </source>
</evidence>
<reference evidence="2 5" key="2">
    <citation type="submission" date="2021-03" db="EMBL/GenBank/DDBJ databases">
        <title>Antimicrobial resistance genes in bacteria isolated from Japanese honey, and their potential for conferring macrolide and lincosamide resistance in the American foulbrood pathogen Paenibacillus larvae.</title>
        <authorList>
            <person name="Okamoto M."/>
            <person name="Kumagai M."/>
            <person name="Kanamori H."/>
            <person name="Takamatsu D."/>
        </authorList>
    </citation>
    <scope>NUCLEOTIDE SEQUENCE [LARGE SCALE GENOMIC DNA]</scope>
    <source>
        <strain evidence="2 5">J6TS1</strain>
    </source>
</reference>
<evidence type="ECO:0000256" key="1">
    <source>
        <dbReference type="SAM" id="Phobius"/>
    </source>
</evidence>
<evidence type="ECO:0000313" key="5">
    <source>
        <dbReference type="Proteomes" id="UP000680670"/>
    </source>
</evidence>
<dbReference type="Proteomes" id="UP000287296">
    <property type="component" value="Unassembled WGS sequence"/>
</dbReference>
<feature type="transmembrane region" description="Helical" evidence="1">
    <location>
        <begin position="6"/>
        <end position="24"/>
    </location>
</feature>
<name>A0A429X0C3_SIMTE</name>
<keyword evidence="1" id="KW-1133">Transmembrane helix</keyword>
<evidence type="ECO:0008006" key="6">
    <source>
        <dbReference type="Google" id="ProtNLM"/>
    </source>
</evidence>
<evidence type="ECO:0000313" key="2">
    <source>
        <dbReference type="EMBL" id="GIN96082.1"/>
    </source>
</evidence>
<comment type="caution">
    <text evidence="3">The sequence shown here is derived from an EMBL/GenBank/DDBJ whole genome shotgun (WGS) entry which is preliminary data.</text>
</comment>
<dbReference type="Proteomes" id="UP000680670">
    <property type="component" value="Unassembled WGS sequence"/>
</dbReference>
<keyword evidence="1" id="KW-0812">Transmembrane</keyword>
<protein>
    <recommendedName>
        <fullName evidence="6">Cytochrome c oxidase subunit 4</fullName>
    </recommendedName>
</protein>
<organism evidence="3 4">
    <name type="scientific">Siminovitchia terrae</name>
    <name type="common">Bacillus terrae</name>
    <dbReference type="NCBI Taxonomy" id="1914933"/>
    <lineage>
        <taxon>Bacteria</taxon>
        <taxon>Bacillati</taxon>
        <taxon>Bacillota</taxon>
        <taxon>Bacilli</taxon>
        <taxon>Bacillales</taxon>
        <taxon>Bacillaceae</taxon>
        <taxon>Siminovitchia</taxon>
    </lineage>
</organism>
<sequence length="104" mass="11520">MIGYLNLFSLVLGIIAWVIPVVSLMRFKKQGHKNWVALSTISISACAISLFFQIFDNYHLVKIEDWSALMDTTGAVVFLAAVLLTVTLILNVMTLIVYSGRAAK</sequence>